<protein>
    <submittedName>
        <fullName evidence="1">YHS domain-containing protein</fullName>
    </submittedName>
</protein>
<organism evidence="1 2">
    <name type="scientific">Pseudonocardia hierapolitana</name>
    <dbReference type="NCBI Taxonomy" id="1128676"/>
    <lineage>
        <taxon>Bacteria</taxon>
        <taxon>Bacillati</taxon>
        <taxon>Actinomycetota</taxon>
        <taxon>Actinomycetes</taxon>
        <taxon>Pseudonocardiales</taxon>
        <taxon>Pseudonocardiaceae</taxon>
        <taxon>Pseudonocardia</taxon>
    </lineage>
</organism>
<reference evidence="1 2" key="1">
    <citation type="submission" date="2019-06" db="EMBL/GenBank/DDBJ databases">
        <title>Sequencing the genomes of 1000 actinobacteria strains.</title>
        <authorList>
            <person name="Klenk H.-P."/>
        </authorList>
    </citation>
    <scope>NUCLEOTIDE SEQUENCE [LARGE SCALE GENOMIC DNA]</scope>
    <source>
        <strain evidence="1 2">DSM 45671</strain>
    </source>
</reference>
<accession>A0A561SVK8</accession>
<evidence type="ECO:0000313" key="1">
    <source>
        <dbReference type="EMBL" id="TWF78900.1"/>
    </source>
</evidence>
<gene>
    <name evidence="1" type="ORF">FHX44_114824</name>
</gene>
<keyword evidence="2" id="KW-1185">Reference proteome</keyword>
<proteinExistence type="predicted"/>
<dbReference type="Proteomes" id="UP000321261">
    <property type="component" value="Unassembled WGS sequence"/>
</dbReference>
<name>A0A561SVK8_9PSEU</name>
<evidence type="ECO:0000313" key="2">
    <source>
        <dbReference type="Proteomes" id="UP000321261"/>
    </source>
</evidence>
<dbReference type="EMBL" id="VIWU01000001">
    <property type="protein sequence ID" value="TWF78900.1"/>
    <property type="molecule type" value="Genomic_DNA"/>
</dbReference>
<comment type="caution">
    <text evidence="1">The sequence shown here is derived from an EMBL/GenBank/DDBJ whole genome shotgun (WGS) entry which is preliminary data.</text>
</comment>
<dbReference type="AlphaFoldDB" id="A0A561SVK8"/>
<sequence length="202" mass="21933">MTVEVLVTGRPLTADAERELADQILLALTTEESAPDAVLESARELVHVVVGQPGTWATGGPSPDGAPRYLVRLTVPRSWSNDRQFGRHIVPMVTEAIAATEPDPTRLYRDPHCVVQIVGLREHCLGTLGRATTSTEITRLMTRGYRESGERPAAPAGSTVDPICGMRVEWATARFTLTHDGVDYAFCAPSCRKVFAEDHAVA</sequence>